<feature type="region of interest" description="Disordered" evidence="1">
    <location>
        <begin position="105"/>
        <end position="143"/>
    </location>
</feature>
<protein>
    <submittedName>
        <fullName evidence="2">Uncharacterized protein</fullName>
    </submittedName>
</protein>
<proteinExistence type="predicted"/>
<feature type="compositionally biased region" description="Basic and acidic residues" evidence="1">
    <location>
        <begin position="105"/>
        <end position="124"/>
    </location>
</feature>
<dbReference type="Proteomes" id="UP000177230">
    <property type="component" value="Unassembled WGS sequence"/>
</dbReference>
<evidence type="ECO:0000256" key="1">
    <source>
        <dbReference type="SAM" id="MobiDB-lite"/>
    </source>
</evidence>
<dbReference type="EMBL" id="MFFM01000034">
    <property type="protein sequence ID" value="OGF12226.1"/>
    <property type="molecule type" value="Genomic_DNA"/>
</dbReference>
<gene>
    <name evidence="2" type="ORF">A2024_04375</name>
</gene>
<name>A0A1F5RCN7_9BACT</name>
<dbReference type="AlphaFoldDB" id="A0A1F5RCN7"/>
<reference evidence="2 3" key="1">
    <citation type="journal article" date="2016" name="Nat. Commun.">
        <title>Thousands of microbial genomes shed light on interconnected biogeochemical processes in an aquifer system.</title>
        <authorList>
            <person name="Anantharaman K."/>
            <person name="Brown C.T."/>
            <person name="Hug L.A."/>
            <person name="Sharon I."/>
            <person name="Castelle C.J."/>
            <person name="Probst A.J."/>
            <person name="Thomas B.C."/>
            <person name="Singh A."/>
            <person name="Wilkins M.J."/>
            <person name="Karaoz U."/>
            <person name="Brodie E.L."/>
            <person name="Williams K.H."/>
            <person name="Hubbard S.S."/>
            <person name="Banfield J.F."/>
        </authorList>
    </citation>
    <scope>NUCLEOTIDE SEQUENCE [LARGE SCALE GENOMIC DNA]</scope>
</reference>
<comment type="caution">
    <text evidence="2">The sequence shown here is derived from an EMBL/GenBank/DDBJ whole genome shotgun (WGS) entry which is preliminary data.</text>
</comment>
<evidence type="ECO:0000313" key="3">
    <source>
        <dbReference type="Proteomes" id="UP000177230"/>
    </source>
</evidence>
<sequence length="143" mass="15894">MTDNPVLKIIEKAFGDNSLRQKLLSDMPETLKKLGVNLSPEQMQELLRALDESGEAFASGLDQRLSQSGVSLNPHSLLQQSKKKAGQKKDTLDLSAVRNSFGDAEVVKGKKAPEARVREDHQDIPEGDVSYDQDEPDYEVERD</sequence>
<feature type="compositionally biased region" description="Acidic residues" evidence="1">
    <location>
        <begin position="125"/>
        <end position="143"/>
    </location>
</feature>
<evidence type="ECO:0000313" key="2">
    <source>
        <dbReference type="EMBL" id="OGF12226.1"/>
    </source>
</evidence>
<organism evidence="2 3">
    <name type="scientific">Candidatus Edwardsbacteria bacterium GWF2_54_11</name>
    <dbReference type="NCBI Taxonomy" id="1817851"/>
    <lineage>
        <taxon>Bacteria</taxon>
        <taxon>Candidatus Edwardsiibacteriota</taxon>
    </lineage>
</organism>
<accession>A0A1F5RCN7</accession>